<reference evidence="1 2" key="1">
    <citation type="submission" date="2018-04" db="EMBL/GenBank/DDBJ databases">
        <title>The genome of golden apple snail Pomacea canaliculata provides insight into stress tolerance and invasive adaptation.</title>
        <authorList>
            <person name="Liu C."/>
            <person name="Liu B."/>
            <person name="Ren Y."/>
            <person name="Zhang Y."/>
            <person name="Wang H."/>
            <person name="Li S."/>
            <person name="Jiang F."/>
            <person name="Yin L."/>
            <person name="Zhang G."/>
            <person name="Qian W."/>
            <person name="Fan W."/>
        </authorList>
    </citation>
    <scope>NUCLEOTIDE SEQUENCE [LARGE SCALE GENOMIC DNA]</scope>
    <source>
        <strain evidence="1">SZHN2017</strain>
        <tissue evidence="1">Muscle</tissue>
    </source>
</reference>
<accession>A0A2T7PCQ5</accession>
<evidence type="ECO:0000313" key="2">
    <source>
        <dbReference type="Proteomes" id="UP000245119"/>
    </source>
</evidence>
<name>A0A2T7PCQ5_POMCA</name>
<gene>
    <name evidence="1" type="ORF">C0Q70_06611</name>
</gene>
<dbReference type="Proteomes" id="UP000245119">
    <property type="component" value="Linkage Group LG4"/>
</dbReference>
<proteinExistence type="predicted"/>
<evidence type="ECO:0000313" key="1">
    <source>
        <dbReference type="EMBL" id="PVD31199.1"/>
    </source>
</evidence>
<dbReference type="EMBL" id="PZQS01000004">
    <property type="protein sequence ID" value="PVD31199.1"/>
    <property type="molecule type" value="Genomic_DNA"/>
</dbReference>
<keyword evidence="2" id="KW-1185">Reference proteome</keyword>
<comment type="caution">
    <text evidence="1">The sequence shown here is derived from an EMBL/GenBank/DDBJ whole genome shotgun (WGS) entry which is preliminary data.</text>
</comment>
<protein>
    <submittedName>
        <fullName evidence="1">Uncharacterized protein</fullName>
    </submittedName>
</protein>
<dbReference type="AlphaFoldDB" id="A0A2T7PCQ5"/>
<sequence>MTTHVTTGLSDPETYCEVTTRLSDPETYCEVTTRLSDPETYCEVTTRLSDPETYCEVTTRLSDPETYCEVTTRLWNPETYCEVTTRRLSCQVLSRSQDGELHQARGCVPVVEVEVGTGGGVSTQCRPDVDVTCQRTSEWFTRLP</sequence>
<organism evidence="1 2">
    <name type="scientific">Pomacea canaliculata</name>
    <name type="common">Golden apple snail</name>
    <dbReference type="NCBI Taxonomy" id="400727"/>
    <lineage>
        <taxon>Eukaryota</taxon>
        <taxon>Metazoa</taxon>
        <taxon>Spiralia</taxon>
        <taxon>Lophotrochozoa</taxon>
        <taxon>Mollusca</taxon>
        <taxon>Gastropoda</taxon>
        <taxon>Caenogastropoda</taxon>
        <taxon>Architaenioglossa</taxon>
        <taxon>Ampullarioidea</taxon>
        <taxon>Ampullariidae</taxon>
        <taxon>Pomacea</taxon>
    </lineage>
</organism>